<accession>A0A955J1V0</accession>
<dbReference type="Gene3D" id="3.30.930.10">
    <property type="entry name" value="Bira Bifunctional Protein, Domain 2"/>
    <property type="match status" value="1"/>
</dbReference>
<keyword evidence="8" id="KW-0648">Protein biosynthesis</keyword>
<dbReference type="InterPro" id="IPR041616">
    <property type="entry name" value="PheRS_beta_core"/>
</dbReference>
<evidence type="ECO:0000256" key="2">
    <source>
        <dbReference type="ARBA" id="ARBA00012814"/>
    </source>
</evidence>
<evidence type="ECO:0000256" key="4">
    <source>
        <dbReference type="ARBA" id="ARBA00022723"/>
    </source>
</evidence>
<sequence length="646" mass="73139">MIVPVEWLKQYVNTNKSAKELATSFTALGLMLDRPIATVDGQEVLDLEHRMDRSDWLGILGCARDLAAFENTQLLYPQLNTGTPKALPDNEKIKIEVKDCTTDVHRFYTRIFKNITVKESPNWLKTRLAAYGMPSKNNIVDITNYVMIELGQPMHAQDINKMRSKEIVFRYAKPDESIVTLLGENVKLDPQTFVLTQSDVPTCIGGIVGGKETGVDSTTTQIVLDSGTYNQVSIRKSSRRLKIQNETVLRYDKFLHPQANKIAIERATQLILELAGGECYENYDYYPTPWELKEKTITLARTEKIAGFKVEMESIKRILNAIGYETVDETAEKLTVKVPYFRTDVEVEDDLVADVLRLQNYANIPLKPIHGAPPKEVTPKVFFMEETLRNELVAQGLHEHITEPLVEMDASNNSQIVLQNALTSEKSALRTSIEETLKTVLETYKKHNVQNINIFEIGKEYLMLEQGSGLDKFREDRVLQVLVPPKSTAQQTSAETRKVLYTLFKDLGINSLEVVKNTAAYDIKVEGERVGELKTYGFKLYTESLVNKAQTLDRARYKVATVTSQDLAIQFEQIPESLGTVILALNNLDNIKSVFVLEDEIYENTILFKIEITSTEEESLTTEKITQVRNKVLTTLASYGGRLKTE</sequence>
<evidence type="ECO:0000313" key="12">
    <source>
        <dbReference type="Proteomes" id="UP000740557"/>
    </source>
</evidence>
<gene>
    <name evidence="11" type="ORF">KC980_02825</name>
</gene>
<organism evidence="11 12">
    <name type="scientific">candidate division WWE3 bacterium</name>
    <dbReference type="NCBI Taxonomy" id="2053526"/>
    <lineage>
        <taxon>Bacteria</taxon>
        <taxon>Katanobacteria</taxon>
    </lineage>
</organism>
<dbReference type="SMART" id="SM00873">
    <property type="entry name" value="B3_4"/>
    <property type="match status" value="1"/>
</dbReference>
<dbReference type="PANTHER" id="PTHR10947">
    <property type="entry name" value="PHENYLALANYL-TRNA SYNTHETASE BETA CHAIN AND LEUCINE-RICH REPEAT-CONTAINING PROTEIN 47"/>
    <property type="match status" value="1"/>
</dbReference>
<dbReference type="SUPFAM" id="SSF46955">
    <property type="entry name" value="Putative DNA-binding domain"/>
    <property type="match status" value="2"/>
</dbReference>
<feature type="domain" description="B5" evidence="10">
    <location>
        <begin position="290"/>
        <end position="366"/>
    </location>
</feature>
<keyword evidence="7" id="KW-0460">Magnesium</keyword>
<dbReference type="InterPro" id="IPR045060">
    <property type="entry name" value="Phe-tRNA-ligase_IIc_bsu"/>
</dbReference>
<dbReference type="GO" id="GO:0003723">
    <property type="term" value="F:RNA binding"/>
    <property type="evidence" value="ECO:0007669"/>
    <property type="project" value="InterPro"/>
</dbReference>
<dbReference type="SUPFAM" id="SSF55681">
    <property type="entry name" value="Class II aaRS and biotin synthetases"/>
    <property type="match status" value="1"/>
</dbReference>
<dbReference type="InterPro" id="IPR005147">
    <property type="entry name" value="tRNA_synthase_B5-dom"/>
</dbReference>
<dbReference type="EMBL" id="JAGQNX010000083">
    <property type="protein sequence ID" value="MCA9308419.1"/>
    <property type="molecule type" value="Genomic_DNA"/>
</dbReference>
<evidence type="ECO:0000256" key="7">
    <source>
        <dbReference type="ARBA" id="ARBA00022842"/>
    </source>
</evidence>
<dbReference type="InterPro" id="IPR009061">
    <property type="entry name" value="DNA-bd_dom_put_sf"/>
</dbReference>
<dbReference type="PROSITE" id="PS51483">
    <property type="entry name" value="B5"/>
    <property type="match status" value="1"/>
</dbReference>
<dbReference type="Pfam" id="PF03483">
    <property type="entry name" value="B3_4"/>
    <property type="match status" value="1"/>
</dbReference>
<dbReference type="Gene3D" id="3.50.40.10">
    <property type="entry name" value="Phenylalanyl-trna Synthetase, Chain B, domain 3"/>
    <property type="match status" value="1"/>
</dbReference>
<evidence type="ECO:0000256" key="5">
    <source>
        <dbReference type="ARBA" id="ARBA00022741"/>
    </source>
</evidence>
<evidence type="ECO:0000256" key="1">
    <source>
        <dbReference type="ARBA" id="ARBA00001946"/>
    </source>
</evidence>
<dbReference type="Proteomes" id="UP000740557">
    <property type="component" value="Unassembled WGS sequence"/>
</dbReference>
<dbReference type="AlphaFoldDB" id="A0A955J1V0"/>
<reference evidence="11" key="2">
    <citation type="journal article" date="2021" name="Microbiome">
        <title>Successional dynamics and alternative stable states in a saline activated sludge microbial community over 9 years.</title>
        <authorList>
            <person name="Wang Y."/>
            <person name="Ye J."/>
            <person name="Ju F."/>
            <person name="Liu L."/>
            <person name="Boyd J.A."/>
            <person name="Deng Y."/>
            <person name="Parks D.H."/>
            <person name="Jiang X."/>
            <person name="Yin X."/>
            <person name="Woodcroft B.J."/>
            <person name="Tyson G.W."/>
            <person name="Hugenholtz P."/>
            <person name="Polz M.F."/>
            <person name="Zhang T."/>
        </authorList>
    </citation>
    <scope>NUCLEOTIDE SEQUENCE</scope>
    <source>
        <strain evidence="11">HKST-UBA79</strain>
    </source>
</reference>
<dbReference type="InterPro" id="IPR020825">
    <property type="entry name" value="Phe-tRNA_synthase-like_B3/B4"/>
</dbReference>
<dbReference type="GO" id="GO:0000287">
    <property type="term" value="F:magnesium ion binding"/>
    <property type="evidence" value="ECO:0007669"/>
    <property type="project" value="InterPro"/>
</dbReference>
<dbReference type="SMART" id="SM00874">
    <property type="entry name" value="B5"/>
    <property type="match status" value="1"/>
</dbReference>
<reference evidence="11" key="1">
    <citation type="submission" date="2020-04" db="EMBL/GenBank/DDBJ databases">
        <authorList>
            <person name="Zhang T."/>
        </authorList>
    </citation>
    <scope>NUCLEOTIDE SEQUENCE</scope>
    <source>
        <strain evidence="11">HKST-UBA79</strain>
    </source>
</reference>
<dbReference type="Pfam" id="PF03484">
    <property type="entry name" value="B5"/>
    <property type="match status" value="1"/>
</dbReference>
<keyword evidence="3" id="KW-0436">Ligase</keyword>
<keyword evidence="9" id="KW-0030">Aminoacyl-tRNA synthetase</keyword>
<evidence type="ECO:0000256" key="9">
    <source>
        <dbReference type="ARBA" id="ARBA00023146"/>
    </source>
</evidence>
<evidence type="ECO:0000259" key="10">
    <source>
        <dbReference type="PROSITE" id="PS51483"/>
    </source>
</evidence>
<dbReference type="SUPFAM" id="SSF56037">
    <property type="entry name" value="PheT/TilS domain"/>
    <property type="match status" value="1"/>
</dbReference>
<dbReference type="GO" id="GO:0005524">
    <property type="term" value="F:ATP binding"/>
    <property type="evidence" value="ECO:0007669"/>
    <property type="project" value="UniProtKB-KW"/>
</dbReference>
<dbReference type="PANTHER" id="PTHR10947:SF0">
    <property type="entry name" value="PHENYLALANINE--TRNA LIGASE BETA SUBUNIT"/>
    <property type="match status" value="1"/>
</dbReference>
<keyword evidence="4" id="KW-0479">Metal-binding</keyword>
<keyword evidence="5" id="KW-0547">Nucleotide-binding</keyword>
<dbReference type="GO" id="GO:0004826">
    <property type="term" value="F:phenylalanine-tRNA ligase activity"/>
    <property type="evidence" value="ECO:0007669"/>
    <property type="project" value="UniProtKB-EC"/>
</dbReference>
<protein>
    <recommendedName>
        <fullName evidence="2">phenylalanine--tRNA ligase</fullName>
        <ecNumber evidence="2">6.1.1.20</ecNumber>
    </recommendedName>
</protein>
<keyword evidence="6" id="KW-0067">ATP-binding</keyword>
<dbReference type="GO" id="GO:0006432">
    <property type="term" value="P:phenylalanyl-tRNA aminoacylation"/>
    <property type="evidence" value="ECO:0007669"/>
    <property type="project" value="InterPro"/>
</dbReference>
<evidence type="ECO:0000256" key="3">
    <source>
        <dbReference type="ARBA" id="ARBA00022598"/>
    </source>
</evidence>
<proteinExistence type="predicted"/>
<comment type="caution">
    <text evidence="11">The sequence shown here is derived from an EMBL/GenBank/DDBJ whole genome shotgun (WGS) entry which is preliminary data.</text>
</comment>
<dbReference type="Gene3D" id="3.30.56.10">
    <property type="match status" value="2"/>
</dbReference>
<dbReference type="EC" id="6.1.1.20" evidence="2"/>
<name>A0A955J1V0_UNCKA</name>
<dbReference type="InterPro" id="IPR005146">
    <property type="entry name" value="B3/B4_tRNA-bd"/>
</dbReference>
<evidence type="ECO:0000256" key="6">
    <source>
        <dbReference type="ARBA" id="ARBA00022840"/>
    </source>
</evidence>
<comment type="cofactor">
    <cofactor evidence="1">
        <name>Mg(2+)</name>
        <dbReference type="ChEBI" id="CHEBI:18420"/>
    </cofactor>
</comment>
<dbReference type="InterPro" id="IPR045864">
    <property type="entry name" value="aa-tRNA-synth_II/BPL/LPL"/>
</dbReference>
<evidence type="ECO:0000313" key="11">
    <source>
        <dbReference type="EMBL" id="MCA9308419.1"/>
    </source>
</evidence>
<dbReference type="Pfam" id="PF17759">
    <property type="entry name" value="tRNA_synthFbeta"/>
    <property type="match status" value="1"/>
</dbReference>
<evidence type="ECO:0000256" key="8">
    <source>
        <dbReference type="ARBA" id="ARBA00022917"/>
    </source>
</evidence>
<dbReference type="GO" id="GO:0009328">
    <property type="term" value="C:phenylalanine-tRNA ligase complex"/>
    <property type="evidence" value="ECO:0007669"/>
    <property type="project" value="TreeGrafter"/>
</dbReference>